<name>A0A238KMZ7_9RHOB</name>
<reference evidence="2 3" key="1">
    <citation type="submission" date="2017-05" db="EMBL/GenBank/DDBJ databases">
        <authorList>
            <person name="Song R."/>
            <person name="Chenine A.L."/>
            <person name="Ruprecht R.M."/>
        </authorList>
    </citation>
    <scope>NUCLEOTIDE SEQUENCE [LARGE SCALE GENOMIC DNA]</scope>
    <source>
        <strain evidence="2 3">CECT 8898</strain>
    </source>
</reference>
<dbReference type="Proteomes" id="UP000207598">
    <property type="component" value="Unassembled WGS sequence"/>
</dbReference>
<sequence length="139" mass="15160">MNALRTLLVLILSWAACPGVADAPQPTDEALTLAACHGRYSAVLEHAWLMQDDTEVAARLRRDLFAAMLDALTRDGSDGPALEGALLNFRLTEKQATIHLLTTARFGTDPRRARHAATLLGRQLDACDRLVMRRLALGS</sequence>
<gene>
    <name evidence="2" type="ORF">MAA8898_02854</name>
</gene>
<evidence type="ECO:0000313" key="2">
    <source>
        <dbReference type="EMBL" id="SMX43552.1"/>
    </source>
</evidence>
<evidence type="ECO:0000256" key="1">
    <source>
        <dbReference type="SAM" id="SignalP"/>
    </source>
</evidence>
<keyword evidence="1" id="KW-0732">Signal</keyword>
<dbReference type="RefSeq" id="WP_176445166.1">
    <property type="nucleotide sequence ID" value="NZ_FXYF01000007.1"/>
</dbReference>
<dbReference type="AlphaFoldDB" id="A0A238KMZ7"/>
<organism evidence="2 3">
    <name type="scientific">Maliponia aquimaris</name>
    <dbReference type="NCBI Taxonomy" id="1673631"/>
    <lineage>
        <taxon>Bacteria</taxon>
        <taxon>Pseudomonadati</taxon>
        <taxon>Pseudomonadota</taxon>
        <taxon>Alphaproteobacteria</taxon>
        <taxon>Rhodobacterales</taxon>
        <taxon>Paracoccaceae</taxon>
        <taxon>Maliponia</taxon>
    </lineage>
</organism>
<evidence type="ECO:0000313" key="3">
    <source>
        <dbReference type="Proteomes" id="UP000207598"/>
    </source>
</evidence>
<accession>A0A238KMZ7</accession>
<dbReference type="PROSITE" id="PS51257">
    <property type="entry name" value="PROKAR_LIPOPROTEIN"/>
    <property type="match status" value="1"/>
</dbReference>
<dbReference type="EMBL" id="FXYF01000007">
    <property type="protein sequence ID" value="SMX43552.1"/>
    <property type="molecule type" value="Genomic_DNA"/>
</dbReference>
<feature type="signal peptide" evidence="1">
    <location>
        <begin position="1"/>
        <end position="23"/>
    </location>
</feature>
<keyword evidence="3" id="KW-1185">Reference proteome</keyword>
<proteinExistence type="predicted"/>
<protein>
    <submittedName>
        <fullName evidence="2">Uncharacterized protein</fullName>
    </submittedName>
</protein>
<feature type="chain" id="PRO_5012218328" evidence="1">
    <location>
        <begin position="24"/>
        <end position="139"/>
    </location>
</feature>